<comment type="caution">
    <text evidence="1">The sequence shown here is derived from an EMBL/GenBank/DDBJ whole genome shotgun (WGS) entry which is preliminary data.</text>
</comment>
<name>A0ABT2UEZ1_9BACL</name>
<protein>
    <submittedName>
        <fullName evidence="1">Uncharacterized protein</fullName>
    </submittedName>
</protein>
<sequence>MSIKYSTGPLENTGNNRSVDTVTHVLNNNRNKTVTAKIKVFALDGTKTIIDEVTVKVPSRSNIFHTTTIPVNVITYEVQIKVHHEDDNTVLVGTFGRDAAFNQNPNHIVHREFTRIDV</sequence>
<dbReference type="RefSeq" id="WP_076237160.1">
    <property type="nucleotide sequence ID" value="NZ_JAOQIO010000038.1"/>
</dbReference>
<reference evidence="1 2" key="1">
    <citation type="submission" date="2022-09" db="EMBL/GenBank/DDBJ databases">
        <authorList>
            <person name="Han X.L."/>
            <person name="Wang Q."/>
            <person name="Lu T."/>
        </authorList>
    </citation>
    <scope>NUCLEOTIDE SEQUENCE [LARGE SCALE GENOMIC DNA]</scope>
    <source>
        <strain evidence="1 2">WQ 127069</strain>
    </source>
</reference>
<accession>A0ABT2UEZ1</accession>
<evidence type="ECO:0000313" key="2">
    <source>
        <dbReference type="Proteomes" id="UP001652445"/>
    </source>
</evidence>
<organism evidence="1 2">
    <name type="scientific">Paenibacillus baimaensis</name>
    <dbReference type="NCBI Taxonomy" id="2982185"/>
    <lineage>
        <taxon>Bacteria</taxon>
        <taxon>Bacillati</taxon>
        <taxon>Bacillota</taxon>
        <taxon>Bacilli</taxon>
        <taxon>Bacillales</taxon>
        <taxon>Paenibacillaceae</taxon>
        <taxon>Paenibacillus</taxon>
    </lineage>
</organism>
<gene>
    <name evidence="1" type="ORF">OB236_13905</name>
</gene>
<evidence type="ECO:0000313" key="1">
    <source>
        <dbReference type="EMBL" id="MCU6793213.1"/>
    </source>
</evidence>
<keyword evidence="2" id="KW-1185">Reference proteome</keyword>
<proteinExistence type="predicted"/>
<dbReference type="Proteomes" id="UP001652445">
    <property type="component" value="Unassembled WGS sequence"/>
</dbReference>
<dbReference type="EMBL" id="JAOQIO010000038">
    <property type="protein sequence ID" value="MCU6793213.1"/>
    <property type="molecule type" value="Genomic_DNA"/>
</dbReference>